<sequence length="304" mass="31960">MSPSTYRKTSVVVLAALFAIVVTGAAVRLSGSGLGCSDWPNCNASKFVDVSTVHGAIEQINRLFTGVVMAVVIVAVMGALRRRPRRRDLTMLAVLIAVGVPMQGVVGAIVVLTHLNPFANQQHFLLSMVLVALGAMLVRRSGEPDHALRSAAVTDRTRSGVRVVGVLTGLAVVTGTFVTGAGPHAGDETAKRFDVAISTVARVHGIAVMCAIAAAIVLLWRLRSAHADRAVLDNALTTWMVLAIAQAAVGYTQYFTGVPVVLVAIHVALATGLWLATVQLWLSTSSAIAVPELDDRQASTTLTR</sequence>
<evidence type="ECO:0000313" key="13">
    <source>
        <dbReference type="EMBL" id="CAB4703944.1"/>
    </source>
</evidence>
<dbReference type="InterPro" id="IPR003780">
    <property type="entry name" value="COX15/CtaA_fam"/>
</dbReference>
<dbReference type="InterPro" id="IPR050450">
    <property type="entry name" value="COX15/CtaA_HemeA_synthase"/>
</dbReference>
<dbReference type="PANTHER" id="PTHR35457">
    <property type="entry name" value="HEME A SYNTHASE"/>
    <property type="match status" value="1"/>
</dbReference>
<evidence type="ECO:0000256" key="10">
    <source>
        <dbReference type="ARBA" id="ARBA00023157"/>
    </source>
</evidence>
<reference evidence="13" key="1">
    <citation type="submission" date="2020-05" db="EMBL/GenBank/DDBJ databases">
        <authorList>
            <person name="Chiriac C."/>
            <person name="Salcher M."/>
            <person name="Ghai R."/>
            <person name="Kavagutti S V."/>
        </authorList>
    </citation>
    <scope>NUCLEOTIDE SEQUENCE</scope>
</reference>
<evidence type="ECO:0000256" key="12">
    <source>
        <dbReference type="SAM" id="Phobius"/>
    </source>
</evidence>
<evidence type="ECO:0000256" key="7">
    <source>
        <dbReference type="ARBA" id="ARBA00023004"/>
    </source>
</evidence>
<gene>
    <name evidence="13" type="ORF">UFOPK2366_01405</name>
</gene>
<evidence type="ECO:0000256" key="6">
    <source>
        <dbReference type="ARBA" id="ARBA00023002"/>
    </source>
</evidence>
<dbReference type="GO" id="GO:0016491">
    <property type="term" value="F:oxidoreductase activity"/>
    <property type="evidence" value="ECO:0007669"/>
    <property type="project" value="UniProtKB-KW"/>
</dbReference>
<dbReference type="PANTHER" id="PTHR35457:SF1">
    <property type="entry name" value="HEME A SYNTHASE"/>
    <property type="match status" value="1"/>
</dbReference>
<keyword evidence="10" id="KW-1015">Disulfide bond</keyword>
<feature type="transmembrane region" description="Helical" evidence="12">
    <location>
        <begin position="63"/>
        <end position="80"/>
    </location>
</feature>
<evidence type="ECO:0000256" key="11">
    <source>
        <dbReference type="ARBA" id="ARBA00023444"/>
    </source>
</evidence>
<feature type="transmembrane region" description="Helical" evidence="12">
    <location>
        <begin position="234"/>
        <end position="254"/>
    </location>
</feature>
<keyword evidence="6" id="KW-0560">Oxidoreductase</keyword>
<keyword evidence="2" id="KW-1003">Cell membrane</keyword>
<keyword evidence="4" id="KW-0479">Metal-binding</keyword>
<feature type="transmembrane region" description="Helical" evidence="12">
    <location>
        <begin position="159"/>
        <end position="181"/>
    </location>
</feature>
<feature type="transmembrane region" description="Helical" evidence="12">
    <location>
        <begin position="121"/>
        <end position="138"/>
    </location>
</feature>
<feature type="transmembrane region" description="Helical" evidence="12">
    <location>
        <begin position="92"/>
        <end position="115"/>
    </location>
</feature>
<evidence type="ECO:0000256" key="8">
    <source>
        <dbReference type="ARBA" id="ARBA00023133"/>
    </source>
</evidence>
<keyword evidence="9 12" id="KW-0472">Membrane</keyword>
<organism evidence="13">
    <name type="scientific">freshwater metagenome</name>
    <dbReference type="NCBI Taxonomy" id="449393"/>
    <lineage>
        <taxon>unclassified sequences</taxon>
        <taxon>metagenomes</taxon>
        <taxon>ecological metagenomes</taxon>
    </lineage>
</organism>
<evidence type="ECO:0000256" key="9">
    <source>
        <dbReference type="ARBA" id="ARBA00023136"/>
    </source>
</evidence>
<evidence type="ECO:0000256" key="5">
    <source>
        <dbReference type="ARBA" id="ARBA00022989"/>
    </source>
</evidence>
<proteinExistence type="predicted"/>
<evidence type="ECO:0000256" key="3">
    <source>
        <dbReference type="ARBA" id="ARBA00022692"/>
    </source>
</evidence>
<keyword evidence="5 12" id="KW-1133">Transmembrane helix</keyword>
<dbReference type="AlphaFoldDB" id="A0A6J6Q7J2"/>
<dbReference type="GO" id="GO:0006784">
    <property type="term" value="P:heme A biosynthetic process"/>
    <property type="evidence" value="ECO:0007669"/>
    <property type="project" value="InterPro"/>
</dbReference>
<evidence type="ECO:0000256" key="4">
    <source>
        <dbReference type="ARBA" id="ARBA00022723"/>
    </source>
</evidence>
<keyword evidence="7" id="KW-0408">Iron</keyword>
<dbReference type="Pfam" id="PF02628">
    <property type="entry name" value="COX15-CtaA"/>
    <property type="match status" value="2"/>
</dbReference>
<evidence type="ECO:0000256" key="2">
    <source>
        <dbReference type="ARBA" id="ARBA00022475"/>
    </source>
</evidence>
<keyword evidence="8" id="KW-0350">Heme biosynthesis</keyword>
<protein>
    <submittedName>
        <fullName evidence="13">Unannotated protein</fullName>
    </submittedName>
</protein>
<evidence type="ECO:0000256" key="1">
    <source>
        <dbReference type="ARBA" id="ARBA00004141"/>
    </source>
</evidence>
<dbReference type="GO" id="GO:0016020">
    <property type="term" value="C:membrane"/>
    <property type="evidence" value="ECO:0007669"/>
    <property type="project" value="UniProtKB-SubCell"/>
</dbReference>
<comment type="pathway">
    <text evidence="11">Porphyrin-containing compound metabolism.</text>
</comment>
<comment type="subcellular location">
    <subcellularLocation>
        <location evidence="1">Membrane</location>
        <topology evidence="1">Multi-pass membrane protein</topology>
    </subcellularLocation>
</comment>
<accession>A0A6J6Q7J2</accession>
<feature type="transmembrane region" description="Helical" evidence="12">
    <location>
        <begin position="260"/>
        <end position="282"/>
    </location>
</feature>
<dbReference type="EMBL" id="CAEZXM010000282">
    <property type="protein sequence ID" value="CAB4703944.1"/>
    <property type="molecule type" value="Genomic_DNA"/>
</dbReference>
<dbReference type="GO" id="GO:0046872">
    <property type="term" value="F:metal ion binding"/>
    <property type="evidence" value="ECO:0007669"/>
    <property type="project" value="UniProtKB-KW"/>
</dbReference>
<name>A0A6J6Q7J2_9ZZZZ</name>
<keyword evidence="3 12" id="KW-0812">Transmembrane</keyword>
<feature type="transmembrane region" description="Helical" evidence="12">
    <location>
        <begin position="201"/>
        <end position="222"/>
    </location>
</feature>